<evidence type="ECO:0000256" key="1">
    <source>
        <dbReference type="ARBA" id="ARBA00010062"/>
    </source>
</evidence>
<comment type="caution">
    <text evidence="4">The sequence shown here is derived from an EMBL/GenBank/DDBJ whole genome shotgun (WGS) entry which is preliminary data.</text>
</comment>
<dbReference type="Gene3D" id="3.40.50.2300">
    <property type="match status" value="2"/>
</dbReference>
<dbReference type="Proteomes" id="UP001314635">
    <property type="component" value="Unassembled WGS sequence"/>
</dbReference>
<name>A0ABS5G3I6_9BRAD</name>
<comment type="similarity">
    <text evidence="1">Belongs to the leucine-binding protein family.</text>
</comment>
<evidence type="ECO:0000256" key="2">
    <source>
        <dbReference type="ARBA" id="ARBA00022729"/>
    </source>
</evidence>
<dbReference type="Pfam" id="PF13458">
    <property type="entry name" value="Peripla_BP_6"/>
    <property type="match status" value="1"/>
</dbReference>
<dbReference type="PANTHER" id="PTHR47628">
    <property type="match status" value="1"/>
</dbReference>
<proteinExistence type="inferred from homology"/>
<evidence type="ECO:0000313" key="4">
    <source>
        <dbReference type="EMBL" id="MBR1135885.1"/>
    </source>
</evidence>
<keyword evidence="2" id="KW-0732">Signal</keyword>
<dbReference type="CDD" id="cd06358">
    <property type="entry name" value="PBP1_NHase"/>
    <property type="match status" value="1"/>
</dbReference>
<feature type="domain" description="Leucine-binding protein" evidence="3">
    <location>
        <begin position="3"/>
        <end position="306"/>
    </location>
</feature>
<dbReference type="RefSeq" id="WP_012044485.1">
    <property type="nucleotide sequence ID" value="NZ_JABFDP010000008.1"/>
</dbReference>
<protein>
    <submittedName>
        <fullName evidence="4">Substrate-binding domain-containing protein</fullName>
    </submittedName>
</protein>
<evidence type="ECO:0000313" key="5">
    <source>
        <dbReference type="Proteomes" id="UP001314635"/>
    </source>
</evidence>
<evidence type="ECO:0000259" key="3">
    <source>
        <dbReference type="Pfam" id="PF13458"/>
    </source>
</evidence>
<organism evidence="4 5">
    <name type="scientific">Bradyrhizobium denitrificans</name>
    <dbReference type="NCBI Taxonomy" id="2734912"/>
    <lineage>
        <taxon>Bacteria</taxon>
        <taxon>Pseudomonadati</taxon>
        <taxon>Pseudomonadota</taxon>
        <taxon>Alphaproteobacteria</taxon>
        <taxon>Hyphomicrobiales</taxon>
        <taxon>Nitrobacteraceae</taxon>
        <taxon>Bradyrhizobium</taxon>
    </lineage>
</organism>
<reference evidence="5" key="1">
    <citation type="journal article" date="2021" name="ISME J.">
        <title>Evolutionary origin and ecological implication of a unique nif island in free-living Bradyrhizobium lineages.</title>
        <authorList>
            <person name="Tao J."/>
        </authorList>
    </citation>
    <scope>NUCLEOTIDE SEQUENCE [LARGE SCALE GENOMIC DNA]</scope>
    <source>
        <strain evidence="5">SZCCT0094</strain>
    </source>
</reference>
<dbReference type="InterPro" id="IPR028082">
    <property type="entry name" value="Peripla_BP_I"/>
</dbReference>
<dbReference type="EMBL" id="JAFCLK010000007">
    <property type="protein sequence ID" value="MBR1135885.1"/>
    <property type="molecule type" value="Genomic_DNA"/>
</dbReference>
<dbReference type="InterPro" id="IPR028081">
    <property type="entry name" value="Leu-bd"/>
</dbReference>
<dbReference type="PANTHER" id="PTHR47628:SF1">
    <property type="entry name" value="ALIPHATIC AMIDASE EXPRESSION-REGULATING PROTEIN"/>
    <property type="match status" value="1"/>
</dbReference>
<gene>
    <name evidence="4" type="ORF">JQ619_08905</name>
</gene>
<keyword evidence="5" id="KW-1185">Reference proteome</keyword>
<accession>A0ABS5G3I6</accession>
<sequence>MRSVRIGLLVPLSGSAGLWAPSAEACGRLAVSELNQAAGIMRRPVELIVVNAGETGRSAAHAAREAVDELAVDGLIGMLPSYARDPVVQATQGQVPFVYTPQFEGLATNADVMTTGETAGELMAPAIRWLSEAKRARRFFLCGNDYIWPRASLQIAKRLIAGVGCTVTGECYLPVGAHDFDEMLDRIKITRSDVVLPVFLGFDCIAFSRAFCAAGLSRHVLRFSSAFDETIVYGLDSSQTENLFVASSYFASMHSRNNGAFLERYYTAYGDNPPPPNGYGESCYEGVHALAALIERAGSFDARELRRYYGRTLQRRTARGVEAQPVVGGRHPVHLAELDGYDFSLVATSH</sequence>
<dbReference type="SUPFAM" id="SSF53822">
    <property type="entry name" value="Periplasmic binding protein-like I"/>
    <property type="match status" value="1"/>
</dbReference>